<gene>
    <name evidence="10" type="primary">LOC102804693</name>
</gene>
<keyword evidence="4 5" id="KW-0720">Serine protease</keyword>
<dbReference type="InterPro" id="IPR023827">
    <property type="entry name" value="Peptidase_S8_Asp-AS"/>
</dbReference>
<evidence type="ECO:0000256" key="1">
    <source>
        <dbReference type="ARBA" id="ARBA00011073"/>
    </source>
</evidence>
<dbReference type="GeneID" id="102804693"/>
<evidence type="ECO:0000313" key="9">
    <source>
        <dbReference type="Proteomes" id="UP000694865"/>
    </source>
</evidence>
<name>A0ABM0MZ72_SACKO</name>
<feature type="active site" description="Charge relay system" evidence="5">
    <location>
        <position position="312"/>
    </location>
</feature>
<evidence type="ECO:0000256" key="2">
    <source>
        <dbReference type="ARBA" id="ARBA00022670"/>
    </source>
</evidence>
<feature type="active site" description="Charge relay system" evidence="5">
    <location>
        <position position="128"/>
    </location>
</feature>
<proteinExistence type="inferred from homology"/>
<dbReference type="InterPro" id="IPR037045">
    <property type="entry name" value="S8pro/Inhibitor_I9_sf"/>
</dbReference>
<dbReference type="InterPro" id="IPR034193">
    <property type="entry name" value="PCSK9_ProteinaseK-like"/>
</dbReference>
<dbReference type="Pfam" id="PF00082">
    <property type="entry name" value="Peptidase_S8"/>
    <property type="match status" value="1"/>
</dbReference>
<keyword evidence="9" id="KW-1185">Reference proteome</keyword>
<evidence type="ECO:0000256" key="6">
    <source>
        <dbReference type="RuleBase" id="RU003355"/>
    </source>
</evidence>
<evidence type="ECO:0000256" key="5">
    <source>
        <dbReference type="PROSITE-ProRule" id="PRU01240"/>
    </source>
</evidence>
<dbReference type="PANTHER" id="PTHR43806">
    <property type="entry name" value="PEPTIDASE S8"/>
    <property type="match status" value="1"/>
</dbReference>
<sequence>MRFIVLALLVAAASAAKLVPLYRARDVVKNRYILKVKEGVDLDSVAAKLPGMGIGIKIRYSHGFAIEAQEKNINQLRTMDEFEYIEEDGIYKIDVEWGCDRTDQRNLPLNGVANFNGDGSGTHVYIIDTGLRHTHVEFGGRASFFFDFEPLNQGDDCNGHGTHCGGTSVGIDVGIAPAASVYSVRVMNCNGIGLTTNIVDGIDAVANGGTMPGAANLSLGGGPSPAMDDATTRLTEAGYTTAVAAGNSNEDACDGSPSRESTSITVGATTDQDARSSFSNYGTCLEIFAPGSSVRSSYNTCDSCYATLSGTSMAAPHVCGVAAVLLSGDQCTDNTSCRTRIEADATEDVVSDPGIGSPNKLLYCD</sequence>
<evidence type="ECO:0000313" key="10">
    <source>
        <dbReference type="RefSeq" id="XP_006825313.1"/>
    </source>
</evidence>
<dbReference type="Gene3D" id="3.40.50.200">
    <property type="entry name" value="Peptidase S8/S53 domain"/>
    <property type="match status" value="1"/>
</dbReference>
<dbReference type="SUPFAM" id="SSF54897">
    <property type="entry name" value="Protease propeptides/inhibitors"/>
    <property type="match status" value="1"/>
</dbReference>
<evidence type="ECO:0000259" key="8">
    <source>
        <dbReference type="Pfam" id="PF00082"/>
    </source>
</evidence>
<dbReference type="InterPro" id="IPR050131">
    <property type="entry name" value="Peptidase_S8_subtilisin-like"/>
</dbReference>
<feature type="signal peptide" evidence="7">
    <location>
        <begin position="1"/>
        <end position="15"/>
    </location>
</feature>
<comment type="similarity">
    <text evidence="1 5 6">Belongs to the peptidase S8 family.</text>
</comment>
<keyword evidence="7" id="KW-0732">Signal</keyword>
<protein>
    <submittedName>
        <fullName evidence="10">Proteinase R-like</fullName>
    </submittedName>
</protein>
<feature type="chain" id="PRO_5046688012" evidence="7">
    <location>
        <begin position="16"/>
        <end position="365"/>
    </location>
</feature>
<organism evidence="9 10">
    <name type="scientific">Saccoglossus kowalevskii</name>
    <name type="common">Acorn worm</name>
    <dbReference type="NCBI Taxonomy" id="10224"/>
    <lineage>
        <taxon>Eukaryota</taxon>
        <taxon>Metazoa</taxon>
        <taxon>Hemichordata</taxon>
        <taxon>Enteropneusta</taxon>
        <taxon>Harrimaniidae</taxon>
        <taxon>Saccoglossus</taxon>
    </lineage>
</organism>
<dbReference type="PROSITE" id="PS51892">
    <property type="entry name" value="SUBTILASE"/>
    <property type="match status" value="1"/>
</dbReference>
<dbReference type="InterPro" id="IPR015500">
    <property type="entry name" value="Peptidase_S8_subtilisin-rel"/>
</dbReference>
<dbReference type="Proteomes" id="UP000694865">
    <property type="component" value="Unplaced"/>
</dbReference>
<accession>A0ABM0MZ72</accession>
<dbReference type="CDD" id="cd04077">
    <property type="entry name" value="Peptidases_S8_PCSK9_ProteinaseK_like"/>
    <property type="match status" value="1"/>
</dbReference>
<dbReference type="InterPro" id="IPR036852">
    <property type="entry name" value="Peptidase_S8/S53_dom_sf"/>
</dbReference>
<dbReference type="InterPro" id="IPR000209">
    <property type="entry name" value="Peptidase_S8/S53_dom"/>
</dbReference>
<dbReference type="PROSITE" id="PS00136">
    <property type="entry name" value="SUBTILASE_ASP"/>
    <property type="match status" value="1"/>
</dbReference>
<dbReference type="RefSeq" id="XP_006825313.1">
    <property type="nucleotide sequence ID" value="XM_006825250.1"/>
</dbReference>
<keyword evidence="3 5" id="KW-0378">Hydrolase</keyword>
<dbReference type="PANTHER" id="PTHR43806:SF11">
    <property type="entry name" value="CEREVISIN-RELATED"/>
    <property type="match status" value="1"/>
</dbReference>
<feature type="domain" description="Peptidase S8/S53" evidence="8">
    <location>
        <begin position="119"/>
        <end position="345"/>
    </location>
</feature>
<dbReference type="InterPro" id="IPR023828">
    <property type="entry name" value="Peptidase_S8_Ser-AS"/>
</dbReference>
<reference evidence="10" key="1">
    <citation type="submission" date="2025-08" db="UniProtKB">
        <authorList>
            <consortium name="RefSeq"/>
        </authorList>
    </citation>
    <scope>IDENTIFICATION</scope>
    <source>
        <tissue evidence="10">Testes</tissue>
    </source>
</reference>
<evidence type="ECO:0000256" key="3">
    <source>
        <dbReference type="ARBA" id="ARBA00022801"/>
    </source>
</evidence>
<dbReference type="SUPFAM" id="SSF52743">
    <property type="entry name" value="Subtilisin-like"/>
    <property type="match status" value="1"/>
</dbReference>
<feature type="active site" description="Charge relay system" evidence="5">
    <location>
        <position position="160"/>
    </location>
</feature>
<dbReference type="Gene3D" id="3.30.70.80">
    <property type="entry name" value="Peptidase S8 propeptide/proteinase inhibitor I9"/>
    <property type="match status" value="1"/>
</dbReference>
<keyword evidence="2 5" id="KW-0645">Protease</keyword>
<dbReference type="PRINTS" id="PR00723">
    <property type="entry name" value="SUBTILISIN"/>
</dbReference>
<evidence type="ECO:0000256" key="7">
    <source>
        <dbReference type="SAM" id="SignalP"/>
    </source>
</evidence>
<evidence type="ECO:0000256" key="4">
    <source>
        <dbReference type="ARBA" id="ARBA00022825"/>
    </source>
</evidence>
<dbReference type="PROSITE" id="PS00138">
    <property type="entry name" value="SUBTILASE_SER"/>
    <property type="match status" value="1"/>
</dbReference>